<evidence type="ECO:0000313" key="1">
    <source>
        <dbReference type="EMBL" id="EGD37085.1"/>
    </source>
</evidence>
<sequence>MEKNVAVYEITDEFTEIVLDNNKIRNINEIFETIVKNSSSHISVVAEVIEEREGILKKFIQSPEDFDINLFPKKLLESERSSSTNSRKKSIRSGFLFIKESDDSLLLLKLEKTSVADTETFKLVAQLGTEKTYYKACIARKDLSTIEVVDKNRKVASYWMSDFLGLQEVRNSRINSLELIKLVENKELFSTQIKEKQNFSDIVSETKGYIFDHNIFDKSELIDYLNYRGLIDIPTDVGNYEDEFFAIEAKQLDANFTIDSKVLRDEYKDEIRVSSDTVIKTDNFEKLKRRKQIKIEDNEIILTVSDDFINEVRSKIGNINAE</sequence>
<accession>F0IKJ3</accession>
<name>F0IKJ3_STRSA</name>
<dbReference type="PATRIC" id="fig|888811.3.peg.636"/>
<evidence type="ECO:0008006" key="3">
    <source>
        <dbReference type="Google" id="ProtNLM"/>
    </source>
</evidence>
<dbReference type="EMBL" id="AEXY01000005">
    <property type="protein sequence ID" value="EGD37085.1"/>
    <property type="molecule type" value="Genomic_DNA"/>
</dbReference>
<evidence type="ECO:0000313" key="2">
    <source>
        <dbReference type="Proteomes" id="UP000003530"/>
    </source>
</evidence>
<proteinExistence type="predicted"/>
<dbReference type="Proteomes" id="UP000003530">
    <property type="component" value="Unassembled WGS sequence"/>
</dbReference>
<gene>
    <name evidence="1" type="ORF">HMPREF9383_0645</name>
</gene>
<comment type="caution">
    <text evidence="1">The sequence shown here is derived from an EMBL/GenBank/DDBJ whole genome shotgun (WGS) entry which is preliminary data.</text>
</comment>
<reference evidence="1 2" key="1">
    <citation type="submission" date="2011-02" db="EMBL/GenBank/DDBJ databases">
        <authorList>
            <person name="Muzny D."/>
            <person name="Qin X."/>
            <person name="Deng J."/>
            <person name="Jiang H."/>
            <person name="Liu Y."/>
            <person name="Qu J."/>
            <person name="Song X.-Z."/>
            <person name="Zhang L."/>
            <person name="Thornton R."/>
            <person name="Coyle M."/>
            <person name="Francisco L."/>
            <person name="Jackson L."/>
            <person name="Javaid M."/>
            <person name="Korchina V."/>
            <person name="Kovar C."/>
            <person name="Mata R."/>
            <person name="Mathew T."/>
            <person name="Ngo R."/>
            <person name="Nguyen L."/>
            <person name="Nguyen N."/>
            <person name="Okwuonu G."/>
            <person name="Ongeri F."/>
            <person name="Pham C."/>
            <person name="Simmons D."/>
            <person name="Wilczek-Boney K."/>
            <person name="Hale W."/>
            <person name="Jakkamsetti A."/>
            <person name="Pham P."/>
            <person name="Ruth R."/>
            <person name="San Lucas F."/>
            <person name="Warren J."/>
            <person name="Zhang J."/>
            <person name="Zhao Z."/>
            <person name="Zhou C."/>
            <person name="Zhu D."/>
            <person name="Lee S."/>
            <person name="Bess C."/>
            <person name="Blankenburg K."/>
            <person name="Forbes L."/>
            <person name="Fu Q."/>
            <person name="Gubbala S."/>
            <person name="Hirani K."/>
            <person name="Jayaseelan J.C."/>
            <person name="Lara F."/>
            <person name="Munidasa M."/>
            <person name="Palculict T."/>
            <person name="Patil S."/>
            <person name="Pu L.-L."/>
            <person name="Saada N."/>
            <person name="Tang L."/>
            <person name="Weissenberger G."/>
            <person name="Zhu Y."/>
            <person name="Hemphill L."/>
            <person name="Shang Y."/>
            <person name="Youmans B."/>
            <person name="Ayvaz T."/>
            <person name="Ross M."/>
            <person name="Santibanez J."/>
            <person name="Aqrawi P."/>
            <person name="Gross S."/>
            <person name="Joshi V."/>
            <person name="Fowler G."/>
            <person name="Nazareth L."/>
            <person name="Reid J."/>
            <person name="Worley K."/>
            <person name="Petrosino J."/>
            <person name="Highlander S."/>
            <person name="Gibbs R."/>
        </authorList>
    </citation>
    <scope>NUCLEOTIDE SEQUENCE [LARGE SCALE GENOMIC DNA]</scope>
    <source>
        <strain evidence="1 2">SK150</strain>
    </source>
</reference>
<organism evidence="1 2">
    <name type="scientific">Streptococcus sanguinis SK150</name>
    <dbReference type="NCBI Taxonomy" id="888811"/>
    <lineage>
        <taxon>Bacteria</taxon>
        <taxon>Bacillati</taxon>
        <taxon>Bacillota</taxon>
        <taxon>Bacilli</taxon>
        <taxon>Lactobacillales</taxon>
        <taxon>Streptococcaceae</taxon>
        <taxon>Streptococcus</taxon>
    </lineage>
</organism>
<dbReference type="RefSeq" id="WP_002908948.1">
    <property type="nucleotide sequence ID" value="NZ_GL872442.1"/>
</dbReference>
<protein>
    <recommendedName>
        <fullName evidence="3">37-kD nucleoid-associated bacterial protein</fullName>
    </recommendedName>
</protein>
<dbReference type="AlphaFoldDB" id="F0IKJ3"/>
<dbReference type="HOGENOM" id="CLU_890645_0_0_9"/>